<feature type="non-terminal residue" evidence="2">
    <location>
        <position position="1"/>
    </location>
</feature>
<evidence type="ECO:0000313" key="2">
    <source>
        <dbReference type="EMBL" id="EGH26761.1"/>
    </source>
</evidence>
<sequence length="40" mass="4302">KKAPVAALPGLVVETWMLVPLVIFMVTAPMLTQGVKIELP</sequence>
<proteinExistence type="predicted"/>
<protein>
    <submittedName>
        <fullName evidence="2">Uncharacterized protein</fullName>
    </submittedName>
</protein>
<feature type="non-terminal residue" evidence="2">
    <location>
        <position position="40"/>
    </location>
</feature>
<feature type="transmembrane region" description="Helical" evidence="1">
    <location>
        <begin position="6"/>
        <end position="26"/>
    </location>
</feature>
<keyword evidence="1" id="KW-1133">Transmembrane helix</keyword>
<evidence type="ECO:0000313" key="3">
    <source>
        <dbReference type="Proteomes" id="UP000003465"/>
    </source>
</evidence>
<comment type="caution">
    <text evidence="2">The sequence shown here is derived from an EMBL/GenBank/DDBJ whole genome shotgun (WGS) entry which is preliminary data.</text>
</comment>
<dbReference type="Proteomes" id="UP000003465">
    <property type="component" value="Unassembled WGS sequence"/>
</dbReference>
<reference evidence="2 3" key="1">
    <citation type="journal article" date="2011" name="PLoS Pathog.">
        <title>Dynamic evolution of pathogenicity revealed by sequencing and comparative genomics of 19 Pseudomonas syringae isolates.</title>
        <authorList>
            <person name="Baltrus D.A."/>
            <person name="Nishimura M.T."/>
            <person name="Romanchuk A."/>
            <person name="Chang J.H."/>
            <person name="Mukhtar M.S."/>
            <person name="Cherkis K."/>
            <person name="Roach J."/>
            <person name="Grant S.R."/>
            <person name="Jones C.D."/>
            <person name="Dangl J.L."/>
        </authorList>
    </citation>
    <scope>NUCLEOTIDE SEQUENCE [LARGE SCALE GENOMIC DNA]</scope>
    <source>
        <strain evidence="2 3">301020</strain>
    </source>
</reference>
<accession>A0A656GMK7</accession>
<keyword evidence="1" id="KW-0812">Transmembrane</keyword>
<dbReference type="EMBL" id="AEAG01002807">
    <property type="protein sequence ID" value="EGH26761.1"/>
    <property type="molecule type" value="Genomic_DNA"/>
</dbReference>
<keyword evidence="1" id="KW-0472">Membrane</keyword>
<organism evidence="2 3">
    <name type="scientific">Pseudomonas amygdali pv. mori str. 301020</name>
    <dbReference type="NCBI Taxonomy" id="629261"/>
    <lineage>
        <taxon>Bacteria</taxon>
        <taxon>Pseudomonadati</taxon>
        <taxon>Pseudomonadota</taxon>
        <taxon>Gammaproteobacteria</taxon>
        <taxon>Pseudomonadales</taxon>
        <taxon>Pseudomonadaceae</taxon>
        <taxon>Pseudomonas</taxon>
        <taxon>Pseudomonas amygdali</taxon>
    </lineage>
</organism>
<name>A0A656GMK7_PSEA0</name>
<gene>
    <name evidence="2" type="ORF">PSYMO_36952</name>
</gene>
<evidence type="ECO:0000256" key="1">
    <source>
        <dbReference type="SAM" id="Phobius"/>
    </source>
</evidence>
<dbReference type="AlphaFoldDB" id="A0A656GMK7"/>